<sequence>MNKLLSIGLSLLVPSIPIATTIAISKYNGNTKKYEMLIDNQVKTFNSKQEAIDYLIKKDDPKIERHVGEKHFKNNDGIVNYKEDLLAKYDVNNIKPAYTYKNGTHTWNRQNVIDDYLSKANIDPYYLDLAGNEYETENEAKQAILQNINEDIMDNLFYEVQTSTGVKYYNALVESDIKRMLNDLISEGAREGLLEEKNALYLQNDKGDKRLWVEHESNTITKVFDSLIDAYKKSLDKKVYRIELSLKHRWDAGRRWFYKDHYAKFGKYETLEGNDSWTLSNDGMTLYKDVDHDWIQKYLLSEKFGKSIKDGDWNTIINSFTEELEEKIINHPDNVGKRQTKWKNHYYYYYGKQTLKFNNNAKNQFFDFKNLEMYAGTKSNEYIKHGDYKQNKDVPAWLASSIFDSGKRSYHNYGLDISIKKIKNDYDVLSNDLNNKGIINKAFIEKELNNIFDNNEFKKVLSTFSNVFYNYITQFISFILSKHKIENWSYNKKLLLDFNKFESIENGESKNLDNFTYFYDLFEFILKKGVISSLITRMYSKVYLLNNKPFLANNDIKNIFGFKMIKNIENRKVTSTIVNLNETENNFSELIDKMKKNENIDVIENYQTLDKTIDKIKHFLKKQIRYAKENTIEFSASKNNYEEQLLNFLKSNKQLVLPESDKLKLITLKTFIYHKENRFRFNIPYSDKTTFINEESLKKFKKNILEEGLIPEIIYKIHGLEGLLKDNDITLPDDFLKFNNKEIILQNYYMLLDKLIQPSKNKIYYQKNKKYILLEANFFNLWKFKFNNDVYYFENEYNIYEYVKKYVEINIKEIK</sequence>
<name>A0A448ZY31_METSV</name>
<evidence type="ECO:0000313" key="1">
    <source>
        <dbReference type="EMBL" id="VEU56161.1"/>
    </source>
</evidence>
<dbReference type="AlphaFoldDB" id="A0A448ZY31"/>
<protein>
    <submittedName>
        <fullName evidence="1">Uncharacterized protein</fullName>
    </submittedName>
</protein>
<keyword evidence="1" id="KW-0614">Plasmid</keyword>
<proteinExistence type="predicted"/>
<organism evidence="1">
    <name type="scientific">Metamycoplasma salivarium</name>
    <name type="common">Mycoplasma salivarium</name>
    <dbReference type="NCBI Taxonomy" id="2124"/>
    <lineage>
        <taxon>Bacteria</taxon>
        <taxon>Bacillati</taxon>
        <taxon>Mycoplasmatota</taxon>
        <taxon>Mycoplasmoidales</taxon>
        <taxon>Metamycoplasmataceae</taxon>
        <taxon>Metamycoplasma</taxon>
    </lineage>
</organism>
<dbReference type="EMBL" id="LR214939">
    <property type="protein sequence ID" value="VEU56161.1"/>
    <property type="molecule type" value="Genomic_DNA"/>
</dbReference>
<gene>
    <name evidence="1" type="ORF">NCTC10113_01049</name>
</gene>
<accession>A0A448ZY31</accession>
<dbReference type="RefSeq" id="WP_024544032.1">
    <property type="nucleotide sequence ID" value="NZ_LR214938.2"/>
</dbReference>
<geneLocation type="plasmid" evidence="1">
    <name>2</name>
</geneLocation>
<reference evidence="1" key="1">
    <citation type="submission" date="2019-01" db="EMBL/GenBank/DDBJ databases">
        <authorList>
            <consortium name="Pathogen Informatics"/>
        </authorList>
    </citation>
    <scope>NUCLEOTIDE SEQUENCE [LARGE SCALE GENOMIC DNA]</scope>
    <source>
        <strain evidence="1">NCTC10113</strain>
    </source>
</reference>